<feature type="domain" description="MacB-like periplasmic core" evidence="9">
    <location>
        <begin position="94"/>
        <end position="342"/>
    </location>
</feature>
<sequence>MGFSARLLALFRKEKLSDELEEELAFHLAMREELNLKQGMPREEAKRTARKSFGNPGVWRERMSEIDLMVLPQTILQDLRYGFRMLYRNAGFTCVAIIALALGIGVNTAAYTAYKTIFSRSIDSRDPASMTNLSMMHGDGQVDAIFSYPDYLAYRSNLHSFDGLIAQGQSVDMLKLSGVGATLSQKEGESDSLMGKLGLFPSGVTNVEYAGTLFVSGNYFSVLGVAPLKGRTFDGTTDSQLVANPVVMLSENYWQTRFGGDVSVIGQTLQLNGVALTVIGVTPHNFAGTGLAVPDFWLPLVYKPLLHPDDRGLRDVNEACCRLFGRLVPGVSMAQAQEEMTAVAERLRPLHASTSSMSKPGNALVWPASPFPRKLDGGLKFAVTLIMIAVGMVLVIACANVASLQLARAAARQNELRMRMSLGASRARLVQQLLTESVLLGLIAGVLALFVTWGLLEILLRAMGRIIPPEYGTLVYRVAPDMQIFAYVCAISLVAGVLFGLTPALESSRSALASSLKANAETSPGRNRKLRSALIAAQVSVSLVLMITGSMLIRSSVKALFAETGYETKHAVDVEWNFPEGKKYDAERKRVFTAELRARVNAMPGVVATTFGRAPDGGGVRTAAVTTNGEVPTKQNAKAYLYYTYVQPNYFQTLGIEHVAGSSFSVQGGESEASVILSESAAKRLWPGENPIGRSLRMGVGDLYHSKGEQLPDGPTFQVIGLVHDVLGQLIDGSDVEQIYVPMLEGQTRDAPLLVRTQMDNAAFRNALRPVVASLDPDVTFSSSTLDQMLRQTPRFLVSTFSATVASSIGAVGLLLALMGIYGTVSYIVVLRTREVGIRMALGANRPNIIRLILRESTRPVMVGILAGMVLSLGAAYLLRDVLYGLSTVDSGFAFVGVSVLFFLIALLAAYMPSRRATRIDPIVALRYE</sequence>
<dbReference type="STRING" id="401053.AciPR4_3922"/>
<evidence type="ECO:0000256" key="1">
    <source>
        <dbReference type="ARBA" id="ARBA00004651"/>
    </source>
</evidence>
<dbReference type="GO" id="GO:0005886">
    <property type="term" value="C:plasma membrane"/>
    <property type="evidence" value="ECO:0007669"/>
    <property type="project" value="UniProtKB-SubCell"/>
</dbReference>
<feature type="domain" description="ABC3 transporter permease C-terminal" evidence="8">
    <location>
        <begin position="808"/>
        <end position="922"/>
    </location>
</feature>
<comment type="similarity">
    <text evidence="6">Belongs to the ABC-4 integral membrane protein family.</text>
</comment>
<evidence type="ECO:0000256" key="5">
    <source>
        <dbReference type="ARBA" id="ARBA00023136"/>
    </source>
</evidence>
<feature type="transmembrane region" description="Helical" evidence="7">
    <location>
        <begin position="891"/>
        <end position="911"/>
    </location>
</feature>
<dbReference type="eggNOG" id="COG0577">
    <property type="taxonomic scope" value="Bacteria"/>
</dbReference>
<keyword evidence="5 7" id="KW-0472">Membrane</keyword>
<dbReference type="RefSeq" id="WP_013570401.1">
    <property type="nucleotide sequence ID" value="NC_014963.1"/>
</dbReference>
<feature type="transmembrane region" description="Helical" evidence="7">
    <location>
        <begin position="484"/>
        <end position="505"/>
    </location>
</feature>
<dbReference type="PANTHER" id="PTHR30572:SF4">
    <property type="entry name" value="ABC TRANSPORTER PERMEASE YTRF"/>
    <property type="match status" value="1"/>
</dbReference>
<evidence type="ECO:0000256" key="4">
    <source>
        <dbReference type="ARBA" id="ARBA00022989"/>
    </source>
</evidence>
<organism evidence="10 11">
    <name type="scientific">Terriglobus saanensis (strain ATCC BAA-1853 / DSM 23119 / SP1PR4)</name>
    <dbReference type="NCBI Taxonomy" id="401053"/>
    <lineage>
        <taxon>Bacteria</taxon>
        <taxon>Pseudomonadati</taxon>
        <taxon>Acidobacteriota</taxon>
        <taxon>Terriglobia</taxon>
        <taxon>Terriglobales</taxon>
        <taxon>Acidobacteriaceae</taxon>
        <taxon>Terriglobus</taxon>
    </lineage>
</organism>
<evidence type="ECO:0000313" key="10">
    <source>
        <dbReference type="EMBL" id="ADV84671.1"/>
    </source>
</evidence>
<feature type="transmembrane region" description="Helical" evidence="7">
    <location>
        <begin position="432"/>
        <end position="456"/>
    </location>
</feature>
<keyword evidence="11" id="KW-1185">Reference proteome</keyword>
<feature type="transmembrane region" description="Helical" evidence="7">
    <location>
        <begin position="533"/>
        <end position="553"/>
    </location>
</feature>
<feature type="domain" description="ABC3 transporter permease C-terminal" evidence="8">
    <location>
        <begin position="388"/>
        <end position="509"/>
    </location>
</feature>
<evidence type="ECO:0000256" key="3">
    <source>
        <dbReference type="ARBA" id="ARBA00022692"/>
    </source>
</evidence>
<evidence type="ECO:0000256" key="6">
    <source>
        <dbReference type="ARBA" id="ARBA00038076"/>
    </source>
</evidence>
<evidence type="ECO:0000256" key="7">
    <source>
        <dbReference type="SAM" id="Phobius"/>
    </source>
</evidence>
<evidence type="ECO:0000259" key="8">
    <source>
        <dbReference type="Pfam" id="PF02687"/>
    </source>
</evidence>
<dbReference type="PANTHER" id="PTHR30572">
    <property type="entry name" value="MEMBRANE COMPONENT OF TRANSPORTER-RELATED"/>
    <property type="match status" value="1"/>
</dbReference>
<feature type="transmembrane region" description="Helical" evidence="7">
    <location>
        <begin position="381"/>
        <end position="411"/>
    </location>
</feature>
<dbReference type="HOGENOM" id="CLU_009433_1_0_0"/>
<dbReference type="AlphaFoldDB" id="E8V2X4"/>
<dbReference type="OrthoDB" id="100233at2"/>
<dbReference type="NCBIfam" id="NF038403">
    <property type="entry name" value="perm_prefix_1"/>
    <property type="match status" value="1"/>
</dbReference>
<keyword evidence="3 7" id="KW-0812">Transmembrane</keyword>
<feature type="domain" description="MacB-like periplasmic core" evidence="9">
    <location>
        <begin position="620"/>
        <end position="750"/>
    </location>
</feature>
<name>E8V2X4_TERSS</name>
<dbReference type="Pfam" id="PF02687">
    <property type="entry name" value="FtsX"/>
    <property type="match status" value="2"/>
</dbReference>
<evidence type="ECO:0000313" key="11">
    <source>
        <dbReference type="Proteomes" id="UP000006844"/>
    </source>
</evidence>
<dbReference type="KEGG" id="tsa:AciPR4_3922"/>
<dbReference type="InterPro" id="IPR025857">
    <property type="entry name" value="MacB_PCD"/>
</dbReference>
<dbReference type="Proteomes" id="UP000006844">
    <property type="component" value="Chromosome"/>
</dbReference>
<protein>
    <submittedName>
        <fullName evidence="10">Permease</fullName>
    </submittedName>
</protein>
<feature type="transmembrane region" description="Helical" evidence="7">
    <location>
        <begin position="809"/>
        <end position="830"/>
    </location>
</feature>
<dbReference type="EMBL" id="CP002467">
    <property type="protein sequence ID" value="ADV84671.1"/>
    <property type="molecule type" value="Genomic_DNA"/>
</dbReference>
<accession>E8V2X4</accession>
<comment type="subcellular location">
    <subcellularLocation>
        <location evidence="1">Cell membrane</location>
        <topology evidence="1">Multi-pass membrane protein</topology>
    </subcellularLocation>
</comment>
<gene>
    <name evidence="10" type="ordered locus">AciPR4_3922</name>
</gene>
<feature type="transmembrane region" description="Helical" evidence="7">
    <location>
        <begin position="861"/>
        <end position="879"/>
    </location>
</feature>
<reference evidence="10 11" key="1">
    <citation type="journal article" date="2012" name="Stand. Genomic Sci.">
        <title>Complete genome sequence of Terriglobus saanensis type strain SP1PR4(T), an Acidobacteria from tundra soil.</title>
        <authorList>
            <person name="Rawat S.R."/>
            <person name="Mannisto M.K."/>
            <person name="Starovoytov V."/>
            <person name="Goodwin L."/>
            <person name="Nolan M."/>
            <person name="Hauser L."/>
            <person name="Land M."/>
            <person name="Davenport K.W."/>
            <person name="Woyke T."/>
            <person name="Haggblom M.M."/>
        </authorList>
    </citation>
    <scope>NUCLEOTIDE SEQUENCE</scope>
    <source>
        <strain evidence="11">ATCC BAA-1853 / DSM 23119 / SP1PR4</strain>
    </source>
</reference>
<evidence type="ECO:0000259" key="9">
    <source>
        <dbReference type="Pfam" id="PF12704"/>
    </source>
</evidence>
<evidence type="ECO:0000256" key="2">
    <source>
        <dbReference type="ARBA" id="ARBA00022475"/>
    </source>
</evidence>
<dbReference type="NCBIfam" id="TIGR03434">
    <property type="entry name" value="ADOP"/>
    <property type="match status" value="1"/>
</dbReference>
<dbReference type="InterPro" id="IPR047928">
    <property type="entry name" value="Perm_prefix_1"/>
</dbReference>
<keyword evidence="4 7" id="KW-1133">Transmembrane helix</keyword>
<feature type="transmembrane region" description="Helical" evidence="7">
    <location>
        <begin position="90"/>
        <end position="114"/>
    </location>
</feature>
<dbReference type="InterPro" id="IPR050250">
    <property type="entry name" value="Macrolide_Exporter_MacB"/>
</dbReference>
<keyword evidence="2" id="KW-1003">Cell membrane</keyword>
<dbReference type="GO" id="GO:0022857">
    <property type="term" value="F:transmembrane transporter activity"/>
    <property type="evidence" value="ECO:0007669"/>
    <property type="project" value="TreeGrafter"/>
</dbReference>
<proteinExistence type="inferred from homology"/>
<dbReference type="InterPro" id="IPR003838">
    <property type="entry name" value="ABC3_permease_C"/>
</dbReference>
<dbReference type="Pfam" id="PF12704">
    <property type="entry name" value="MacB_PCD"/>
    <property type="match status" value="2"/>
</dbReference>
<dbReference type="InterPro" id="IPR017800">
    <property type="entry name" value="ADOP"/>
</dbReference>